<protein>
    <submittedName>
        <fullName evidence="2">Uncharacterized protein</fullName>
    </submittedName>
</protein>
<evidence type="ECO:0000256" key="1">
    <source>
        <dbReference type="SAM" id="Phobius"/>
    </source>
</evidence>
<reference evidence="2" key="1">
    <citation type="submission" date="2018-04" db="EMBL/GenBank/DDBJ databases">
        <title>Whole genome sequencing of Hypsizygus marmoreus.</title>
        <authorList>
            <person name="Choi I.-G."/>
            <person name="Min B."/>
            <person name="Kim J.-G."/>
            <person name="Kim S."/>
            <person name="Oh Y.-L."/>
            <person name="Kong W.-S."/>
            <person name="Park H."/>
            <person name="Jeong J."/>
            <person name="Song E.-S."/>
        </authorList>
    </citation>
    <scope>NUCLEOTIDE SEQUENCE [LARGE SCALE GENOMIC DNA]</scope>
    <source>
        <strain evidence="2">51987-8</strain>
    </source>
</reference>
<feature type="transmembrane region" description="Helical" evidence="1">
    <location>
        <begin position="49"/>
        <end position="67"/>
    </location>
</feature>
<dbReference type="InParanoid" id="A0A369J620"/>
<sequence length="103" mass="11304">MMAVSIHGRRICRYAGINQAIGVGEKDGGQGLDYEYGGGGFLELRTARLYPCTVPLLPAVLFIAFLIDLPYTQALNRPPYSLSLASTRSPETHATFRAWSAER</sequence>
<keyword evidence="3" id="KW-1185">Reference proteome</keyword>
<accession>A0A369J620</accession>
<gene>
    <name evidence="2" type="ORF">Hypma_002012</name>
</gene>
<comment type="caution">
    <text evidence="2">The sequence shown here is derived from an EMBL/GenBank/DDBJ whole genome shotgun (WGS) entry which is preliminary data.</text>
</comment>
<evidence type="ECO:0000313" key="2">
    <source>
        <dbReference type="EMBL" id="RDB17398.1"/>
    </source>
</evidence>
<keyword evidence="1" id="KW-0472">Membrane</keyword>
<evidence type="ECO:0000313" key="3">
    <source>
        <dbReference type="Proteomes" id="UP000076154"/>
    </source>
</evidence>
<dbReference type="EMBL" id="LUEZ02000113">
    <property type="protein sequence ID" value="RDB17398.1"/>
    <property type="molecule type" value="Genomic_DNA"/>
</dbReference>
<proteinExistence type="predicted"/>
<dbReference type="Proteomes" id="UP000076154">
    <property type="component" value="Unassembled WGS sequence"/>
</dbReference>
<organism evidence="2 3">
    <name type="scientific">Hypsizygus marmoreus</name>
    <name type="common">White beech mushroom</name>
    <name type="synonym">Agaricus marmoreus</name>
    <dbReference type="NCBI Taxonomy" id="39966"/>
    <lineage>
        <taxon>Eukaryota</taxon>
        <taxon>Fungi</taxon>
        <taxon>Dikarya</taxon>
        <taxon>Basidiomycota</taxon>
        <taxon>Agaricomycotina</taxon>
        <taxon>Agaricomycetes</taxon>
        <taxon>Agaricomycetidae</taxon>
        <taxon>Agaricales</taxon>
        <taxon>Tricholomatineae</taxon>
        <taxon>Lyophyllaceae</taxon>
        <taxon>Hypsizygus</taxon>
    </lineage>
</organism>
<keyword evidence="1" id="KW-1133">Transmembrane helix</keyword>
<dbReference type="AlphaFoldDB" id="A0A369J620"/>
<keyword evidence="1" id="KW-0812">Transmembrane</keyword>
<name>A0A369J620_HYPMA</name>